<dbReference type="RefSeq" id="WP_379712384.1">
    <property type="nucleotide sequence ID" value="NZ_JBHTBS010000005.1"/>
</dbReference>
<proteinExistence type="predicted"/>
<evidence type="ECO:0000313" key="4">
    <source>
        <dbReference type="Proteomes" id="UP001596472"/>
    </source>
</evidence>
<dbReference type="InterPro" id="IPR011703">
    <property type="entry name" value="ATPase_AAA-3"/>
</dbReference>
<dbReference type="InterPro" id="IPR027417">
    <property type="entry name" value="P-loop_NTPase"/>
</dbReference>
<dbReference type="CDD" id="cd00009">
    <property type="entry name" value="AAA"/>
    <property type="match status" value="1"/>
</dbReference>
<feature type="domain" description="ChlI/MoxR AAA lid" evidence="2">
    <location>
        <begin position="258"/>
        <end position="324"/>
    </location>
</feature>
<dbReference type="SUPFAM" id="SSF52540">
    <property type="entry name" value="P-loop containing nucleoside triphosphate hydrolases"/>
    <property type="match status" value="1"/>
</dbReference>
<evidence type="ECO:0000313" key="3">
    <source>
        <dbReference type="EMBL" id="MFC7337771.1"/>
    </source>
</evidence>
<dbReference type="Proteomes" id="UP001596472">
    <property type="component" value="Unassembled WGS sequence"/>
</dbReference>
<dbReference type="Gene3D" id="1.10.8.80">
    <property type="entry name" value="Magnesium chelatase subunit I, C-Terminal domain"/>
    <property type="match status" value="1"/>
</dbReference>
<dbReference type="PANTHER" id="PTHR42759">
    <property type="entry name" value="MOXR FAMILY PROTEIN"/>
    <property type="match status" value="1"/>
</dbReference>
<dbReference type="Gene3D" id="3.40.50.300">
    <property type="entry name" value="P-loop containing nucleotide triphosphate hydrolases"/>
    <property type="match status" value="1"/>
</dbReference>
<gene>
    <name evidence="3" type="ORF">ACFQY0_11325</name>
</gene>
<organism evidence="3 4">
    <name type="scientific">Haloferula chungangensis</name>
    <dbReference type="NCBI Taxonomy" id="1048331"/>
    <lineage>
        <taxon>Bacteria</taxon>
        <taxon>Pseudomonadati</taxon>
        <taxon>Verrucomicrobiota</taxon>
        <taxon>Verrucomicrobiia</taxon>
        <taxon>Verrucomicrobiales</taxon>
        <taxon>Verrucomicrobiaceae</taxon>
        <taxon>Haloferula</taxon>
    </lineage>
</organism>
<evidence type="ECO:0000259" key="1">
    <source>
        <dbReference type="Pfam" id="PF07726"/>
    </source>
</evidence>
<keyword evidence="4" id="KW-1185">Reference proteome</keyword>
<feature type="domain" description="ATPase AAA-3" evidence="1">
    <location>
        <begin position="47"/>
        <end position="181"/>
    </location>
</feature>
<dbReference type="PIRSF" id="PIRSF002849">
    <property type="entry name" value="AAA_ATPase_chaperone_MoxR_prd"/>
    <property type="match status" value="1"/>
</dbReference>
<dbReference type="PANTHER" id="PTHR42759:SF1">
    <property type="entry name" value="MAGNESIUM-CHELATASE SUBUNIT CHLD"/>
    <property type="match status" value="1"/>
</dbReference>
<sequence>MNPPALDAPTQNFAQVRDRIRQELHKVVIGQDEPIDLMLLALLCGGHALLLGVPGVGKTLMTSNLAHVLNLDYRRVQFTPDLMPTDITGSEVLEEDPATRLHNRRFMEGPIFTNFLLADEINRTPPKTQAALLQAMQERIVTIGRETYPLPPPFLVLATQNPIEMEGTYPLPEAQLDRFLFCIKVGYPSEAEEISIVRGTTALAEEKPQVVLGPQDIIAMQKAVRGVPVADDVMKYAVRLVQATRPKKEGEPSAFPDAEKYIEVGASPRASQTLILAAKGIALLSGRVHVDFADIKRIAAPVLRHRLVMNFRSRADKVEVDDLIARLLETIKA</sequence>
<dbReference type="Pfam" id="PF07726">
    <property type="entry name" value="AAA_3"/>
    <property type="match status" value="1"/>
</dbReference>
<dbReference type="InterPro" id="IPR041628">
    <property type="entry name" value="ChlI/MoxR_AAA_lid"/>
</dbReference>
<protein>
    <submittedName>
        <fullName evidence="3">AAA family ATPase</fullName>
    </submittedName>
</protein>
<name>A0ABW2L5X7_9BACT</name>
<accession>A0ABW2L5X7</accession>
<comment type="caution">
    <text evidence="3">The sequence shown here is derived from an EMBL/GenBank/DDBJ whole genome shotgun (WGS) entry which is preliminary data.</text>
</comment>
<dbReference type="InterPro" id="IPR050764">
    <property type="entry name" value="CbbQ/NirQ/NorQ/GpvN"/>
</dbReference>
<evidence type="ECO:0000259" key="2">
    <source>
        <dbReference type="Pfam" id="PF17863"/>
    </source>
</evidence>
<reference evidence="4" key="1">
    <citation type="journal article" date="2019" name="Int. J. Syst. Evol. Microbiol.">
        <title>The Global Catalogue of Microorganisms (GCM) 10K type strain sequencing project: providing services to taxonomists for standard genome sequencing and annotation.</title>
        <authorList>
            <consortium name="The Broad Institute Genomics Platform"/>
            <consortium name="The Broad Institute Genome Sequencing Center for Infectious Disease"/>
            <person name="Wu L."/>
            <person name="Ma J."/>
        </authorList>
    </citation>
    <scope>NUCLEOTIDE SEQUENCE [LARGE SCALE GENOMIC DNA]</scope>
    <source>
        <strain evidence="4">CGMCC 4.1467</strain>
    </source>
</reference>
<dbReference type="Pfam" id="PF17863">
    <property type="entry name" value="AAA_lid_2"/>
    <property type="match status" value="1"/>
</dbReference>
<dbReference type="EMBL" id="JBHTBS010000005">
    <property type="protein sequence ID" value="MFC7337771.1"/>
    <property type="molecule type" value="Genomic_DNA"/>
</dbReference>